<gene>
    <name evidence="3" type="ORF">EV199_0484</name>
</gene>
<name>A0A4Q7N2Z6_9BACT</name>
<dbReference type="InterPro" id="IPR000667">
    <property type="entry name" value="Peptidase_S13"/>
</dbReference>
<dbReference type="InterPro" id="IPR012338">
    <property type="entry name" value="Beta-lactam/transpept-like"/>
</dbReference>
<dbReference type="Gene3D" id="3.40.710.10">
    <property type="entry name" value="DD-peptidase/beta-lactamase superfamily"/>
    <property type="match status" value="2"/>
</dbReference>
<evidence type="ECO:0000256" key="1">
    <source>
        <dbReference type="ARBA" id="ARBA00006096"/>
    </source>
</evidence>
<dbReference type="PRINTS" id="PR00922">
    <property type="entry name" value="DADACBPTASE3"/>
</dbReference>
<accession>A0A4Q7N2Z6</accession>
<keyword evidence="3" id="KW-0645">Protease</keyword>
<evidence type="ECO:0000313" key="4">
    <source>
        <dbReference type="Proteomes" id="UP000293874"/>
    </source>
</evidence>
<keyword evidence="3" id="KW-0121">Carboxypeptidase</keyword>
<dbReference type="PROSITE" id="PS51257">
    <property type="entry name" value="PROKAR_LIPOPROTEIN"/>
    <property type="match status" value="1"/>
</dbReference>
<comment type="similarity">
    <text evidence="1">Belongs to the peptidase S13 family.</text>
</comment>
<evidence type="ECO:0000256" key="2">
    <source>
        <dbReference type="ARBA" id="ARBA00022801"/>
    </source>
</evidence>
<reference evidence="3 4" key="1">
    <citation type="submission" date="2019-02" db="EMBL/GenBank/DDBJ databases">
        <title>Genomic Encyclopedia of Type Strains, Phase IV (KMG-IV): sequencing the most valuable type-strain genomes for metagenomic binning, comparative biology and taxonomic classification.</title>
        <authorList>
            <person name="Goeker M."/>
        </authorList>
    </citation>
    <scope>NUCLEOTIDE SEQUENCE [LARGE SCALE GENOMIC DNA]</scope>
    <source>
        <strain evidence="3 4">DSM 18116</strain>
    </source>
</reference>
<dbReference type="AlphaFoldDB" id="A0A4Q7N2Z6"/>
<organism evidence="3 4">
    <name type="scientific">Pseudobacter ginsenosidimutans</name>
    <dbReference type="NCBI Taxonomy" id="661488"/>
    <lineage>
        <taxon>Bacteria</taxon>
        <taxon>Pseudomonadati</taxon>
        <taxon>Bacteroidota</taxon>
        <taxon>Chitinophagia</taxon>
        <taxon>Chitinophagales</taxon>
        <taxon>Chitinophagaceae</taxon>
        <taxon>Pseudobacter</taxon>
    </lineage>
</organism>
<dbReference type="GO" id="GO:0006508">
    <property type="term" value="P:proteolysis"/>
    <property type="evidence" value="ECO:0007669"/>
    <property type="project" value="InterPro"/>
</dbReference>
<comment type="caution">
    <text evidence="3">The sequence shown here is derived from an EMBL/GenBank/DDBJ whole genome shotgun (WGS) entry which is preliminary data.</text>
</comment>
<dbReference type="Pfam" id="PF02113">
    <property type="entry name" value="Peptidase_S13"/>
    <property type="match status" value="1"/>
</dbReference>
<dbReference type="GO" id="GO:0004185">
    <property type="term" value="F:serine-type carboxypeptidase activity"/>
    <property type="evidence" value="ECO:0007669"/>
    <property type="project" value="InterPro"/>
</dbReference>
<dbReference type="GO" id="GO:0000270">
    <property type="term" value="P:peptidoglycan metabolic process"/>
    <property type="evidence" value="ECO:0007669"/>
    <property type="project" value="TreeGrafter"/>
</dbReference>
<dbReference type="EMBL" id="SGXA01000001">
    <property type="protein sequence ID" value="RZS74635.1"/>
    <property type="molecule type" value="Genomic_DNA"/>
</dbReference>
<dbReference type="PANTHER" id="PTHR30023:SF0">
    <property type="entry name" value="PENICILLIN-SENSITIVE CARBOXYPEPTIDASE A"/>
    <property type="match status" value="1"/>
</dbReference>
<keyword evidence="2" id="KW-0378">Hydrolase</keyword>
<sequence length="431" mass="48410">MKYLPLIISVIWVSACSTQQRIGNTIHPERDTALANAFTGICIYDEASGKMIVQQNADKQFIPASNMKLFTSYASMKYLPDSLPGWFIHESRDTIFLQPNGDPSFLHPAFETQKVWDLLKTNRKPVVLVIPSTQFTPRGFGWAWNNFQEFYMPERSAMPIYGNVVRFTKDAGGLRAIPAYFQTYLTVNELNGKGVNVRREEDGNGFTASSSTLNNLMRPFTQKEDPEFVYKLLADTLSKLGISSPAIRKSAPGIDFKPFYTQHTDSVLQFMMLHSDNFFAEQLLLMAGREITGKLADRTTIDSLMKKDHKDLPDHPRWVDGSGLSRNNLISPHAFVALLNKMKKEFGWKRVSSILVNGGEGGTLKDYYSDYPENIFAKTGTLNGQATLSGYLITKKGRMLTFSFLVNNHQAPAGAVKSAVKNTLSKIIDHY</sequence>
<dbReference type="SUPFAM" id="SSF56601">
    <property type="entry name" value="beta-lactamase/transpeptidase-like"/>
    <property type="match status" value="1"/>
</dbReference>
<keyword evidence="4" id="KW-1185">Reference proteome</keyword>
<evidence type="ECO:0000313" key="3">
    <source>
        <dbReference type="EMBL" id="RZS74635.1"/>
    </source>
</evidence>
<dbReference type="RefSeq" id="WP_130539085.1">
    <property type="nucleotide sequence ID" value="NZ_SGXA01000001.1"/>
</dbReference>
<dbReference type="Proteomes" id="UP000293874">
    <property type="component" value="Unassembled WGS sequence"/>
</dbReference>
<proteinExistence type="inferred from homology"/>
<dbReference type="PANTHER" id="PTHR30023">
    <property type="entry name" value="D-ALANYL-D-ALANINE CARBOXYPEPTIDASE"/>
    <property type="match status" value="1"/>
</dbReference>
<protein>
    <submittedName>
        <fullName evidence="3">D-alanyl-D-alanine carboxypeptidase/D-alanyl-D-alanine-endopeptidase (Penicillin-binding protein 4)</fullName>
    </submittedName>
</protein>